<dbReference type="Gene3D" id="1.10.1740.10">
    <property type="match status" value="1"/>
</dbReference>
<dbReference type="AlphaFoldDB" id="A0A8J2UIW6"/>
<sequence length="195" mass="23697">MDSRFKEFKRGNEKAFRHYFDLYSRAICDFAFAYCKSEMEAQDIAQECFVILFTNRQQINDEEHLKLFLFKTARYRLIDHQRSMKNRKNREFIWMEAQQAWDQQQDEFELVKALVLSEIYKLSKRMPARRREIFGLYFYEHMDVRAIARCIGLKESTVYSHLQHAYSFLIKEMPDPTLLIWVILLFFGVIAERFL</sequence>
<proteinExistence type="inferred from homology"/>
<comment type="caution">
    <text evidence="7">The sequence shown here is derived from an EMBL/GenBank/DDBJ whole genome shotgun (WGS) entry which is preliminary data.</text>
</comment>
<evidence type="ECO:0000256" key="3">
    <source>
        <dbReference type="ARBA" id="ARBA00023082"/>
    </source>
</evidence>
<evidence type="ECO:0008006" key="9">
    <source>
        <dbReference type="Google" id="ProtNLM"/>
    </source>
</evidence>
<reference evidence="7" key="1">
    <citation type="journal article" date="2014" name="Int. J. Syst. Evol. Microbiol.">
        <title>Complete genome sequence of Corynebacterium casei LMG S-19264T (=DSM 44701T), isolated from a smear-ripened cheese.</title>
        <authorList>
            <consortium name="US DOE Joint Genome Institute (JGI-PGF)"/>
            <person name="Walter F."/>
            <person name="Albersmeier A."/>
            <person name="Kalinowski J."/>
            <person name="Ruckert C."/>
        </authorList>
    </citation>
    <scope>NUCLEOTIDE SEQUENCE</scope>
    <source>
        <strain evidence="7">CGMCC 1.15448</strain>
    </source>
</reference>
<keyword evidence="4" id="KW-0804">Transcription</keyword>
<dbReference type="PANTHER" id="PTHR43133:SF46">
    <property type="entry name" value="RNA POLYMERASE SIGMA-70 FACTOR ECF SUBFAMILY"/>
    <property type="match status" value="1"/>
</dbReference>
<evidence type="ECO:0000256" key="2">
    <source>
        <dbReference type="ARBA" id="ARBA00023015"/>
    </source>
</evidence>
<dbReference type="GO" id="GO:0003677">
    <property type="term" value="F:DNA binding"/>
    <property type="evidence" value="ECO:0007669"/>
    <property type="project" value="InterPro"/>
</dbReference>
<dbReference type="InterPro" id="IPR013249">
    <property type="entry name" value="RNA_pol_sigma70_r4_t2"/>
</dbReference>
<keyword evidence="2" id="KW-0805">Transcription regulation</keyword>
<dbReference type="InterPro" id="IPR007627">
    <property type="entry name" value="RNA_pol_sigma70_r2"/>
</dbReference>
<name>A0A8J2UIW6_9BACT</name>
<feature type="domain" description="RNA polymerase sigma-70 region 2" evidence="5">
    <location>
        <begin position="21"/>
        <end position="83"/>
    </location>
</feature>
<dbReference type="GO" id="GO:0006352">
    <property type="term" value="P:DNA-templated transcription initiation"/>
    <property type="evidence" value="ECO:0007669"/>
    <property type="project" value="InterPro"/>
</dbReference>
<dbReference type="RefSeq" id="WP_188937738.1">
    <property type="nucleotide sequence ID" value="NZ_BMJC01000007.1"/>
</dbReference>
<dbReference type="InterPro" id="IPR013324">
    <property type="entry name" value="RNA_pol_sigma_r3/r4-like"/>
</dbReference>
<dbReference type="SUPFAM" id="SSF88946">
    <property type="entry name" value="Sigma2 domain of RNA polymerase sigma factors"/>
    <property type="match status" value="1"/>
</dbReference>
<gene>
    <name evidence="7" type="ORF">GCM10011511_54320</name>
</gene>
<dbReference type="Proteomes" id="UP000607559">
    <property type="component" value="Unassembled WGS sequence"/>
</dbReference>
<dbReference type="EMBL" id="BMJC01000007">
    <property type="protein sequence ID" value="GGB23599.1"/>
    <property type="molecule type" value="Genomic_DNA"/>
</dbReference>
<dbReference type="GO" id="GO:0016987">
    <property type="term" value="F:sigma factor activity"/>
    <property type="evidence" value="ECO:0007669"/>
    <property type="project" value="UniProtKB-KW"/>
</dbReference>
<accession>A0A8J2UIW6</accession>
<dbReference type="Pfam" id="PF08281">
    <property type="entry name" value="Sigma70_r4_2"/>
    <property type="match status" value="1"/>
</dbReference>
<evidence type="ECO:0000313" key="8">
    <source>
        <dbReference type="Proteomes" id="UP000607559"/>
    </source>
</evidence>
<evidence type="ECO:0000256" key="1">
    <source>
        <dbReference type="ARBA" id="ARBA00010641"/>
    </source>
</evidence>
<dbReference type="InterPro" id="IPR036388">
    <property type="entry name" value="WH-like_DNA-bd_sf"/>
</dbReference>
<keyword evidence="3" id="KW-0731">Sigma factor</keyword>
<dbReference type="InterPro" id="IPR013325">
    <property type="entry name" value="RNA_pol_sigma_r2"/>
</dbReference>
<protein>
    <recommendedName>
        <fullName evidence="9">RNA polymerase sigma-70 factor</fullName>
    </recommendedName>
</protein>
<organism evidence="7 8">
    <name type="scientific">Puia dinghuensis</name>
    <dbReference type="NCBI Taxonomy" id="1792502"/>
    <lineage>
        <taxon>Bacteria</taxon>
        <taxon>Pseudomonadati</taxon>
        <taxon>Bacteroidota</taxon>
        <taxon>Chitinophagia</taxon>
        <taxon>Chitinophagales</taxon>
        <taxon>Chitinophagaceae</taxon>
        <taxon>Puia</taxon>
    </lineage>
</organism>
<dbReference type="SUPFAM" id="SSF88659">
    <property type="entry name" value="Sigma3 and sigma4 domains of RNA polymerase sigma factors"/>
    <property type="match status" value="1"/>
</dbReference>
<evidence type="ECO:0000259" key="5">
    <source>
        <dbReference type="Pfam" id="PF04542"/>
    </source>
</evidence>
<feature type="domain" description="RNA polymerase sigma factor 70 region 4 type 2" evidence="6">
    <location>
        <begin position="118"/>
        <end position="167"/>
    </location>
</feature>
<dbReference type="Gene3D" id="1.10.10.10">
    <property type="entry name" value="Winged helix-like DNA-binding domain superfamily/Winged helix DNA-binding domain"/>
    <property type="match status" value="1"/>
</dbReference>
<evidence type="ECO:0000256" key="4">
    <source>
        <dbReference type="ARBA" id="ARBA00023163"/>
    </source>
</evidence>
<comment type="similarity">
    <text evidence="1">Belongs to the sigma-70 factor family. ECF subfamily.</text>
</comment>
<dbReference type="InterPro" id="IPR039425">
    <property type="entry name" value="RNA_pol_sigma-70-like"/>
</dbReference>
<evidence type="ECO:0000313" key="7">
    <source>
        <dbReference type="EMBL" id="GGB23599.1"/>
    </source>
</evidence>
<keyword evidence="8" id="KW-1185">Reference proteome</keyword>
<dbReference type="PANTHER" id="PTHR43133">
    <property type="entry name" value="RNA POLYMERASE ECF-TYPE SIGMA FACTO"/>
    <property type="match status" value="1"/>
</dbReference>
<dbReference type="NCBIfam" id="TIGR02937">
    <property type="entry name" value="sigma70-ECF"/>
    <property type="match status" value="1"/>
</dbReference>
<dbReference type="InterPro" id="IPR014284">
    <property type="entry name" value="RNA_pol_sigma-70_dom"/>
</dbReference>
<dbReference type="Pfam" id="PF04542">
    <property type="entry name" value="Sigma70_r2"/>
    <property type="match status" value="1"/>
</dbReference>
<evidence type="ECO:0000259" key="6">
    <source>
        <dbReference type="Pfam" id="PF08281"/>
    </source>
</evidence>
<reference evidence="7" key="2">
    <citation type="submission" date="2020-09" db="EMBL/GenBank/DDBJ databases">
        <authorList>
            <person name="Sun Q."/>
            <person name="Zhou Y."/>
        </authorList>
    </citation>
    <scope>NUCLEOTIDE SEQUENCE</scope>
    <source>
        <strain evidence="7">CGMCC 1.15448</strain>
    </source>
</reference>